<proteinExistence type="predicted"/>
<comment type="caution">
    <text evidence="1">The sequence shown here is derived from an EMBL/GenBank/DDBJ whole genome shotgun (WGS) entry which is preliminary data.</text>
</comment>
<sequence>MEGLIGLSTFKIVQIKTRFGVPLICVRDAWLERKGPILLRYLQILAKEHYMGECRKASSLISFSFYFFAASIASTSSSCCKVCHCAMGRLGLANMSDQCRSSAPVLL</sequence>
<reference evidence="1" key="1">
    <citation type="submission" date="2021-08" db="EMBL/GenBank/DDBJ databases">
        <title>The first chromosome-level gecko genome reveals the dynamic sex chromosomes of Neotropical dwarf geckos (Sphaerodactylidae: Sphaerodactylus).</title>
        <authorList>
            <person name="Pinto B.J."/>
            <person name="Keating S.E."/>
            <person name="Gamble T."/>
        </authorList>
    </citation>
    <scope>NUCLEOTIDE SEQUENCE</scope>
    <source>
        <strain evidence="1">TG3544</strain>
    </source>
</reference>
<evidence type="ECO:0000313" key="1">
    <source>
        <dbReference type="EMBL" id="KAH8007195.1"/>
    </source>
</evidence>
<dbReference type="Proteomes" id="UP000827872">
    <property type="component" value="Linkage Group LG06"/>
</dbReference>
<gene>
    <name evidence="1" type="ORF">K3G42_018222</name>
</gene>
<keyword evidence="2" id="KW-1185">Reference proteome</keyword>
<accession>A0ACB8FPI6</accession>
<protein>
    <submittedName>
        <fullName evidence="1">Uncharacterized protein</fullName>
    </submittedName>
</protein>
<evidence type="ECO:0000313" key="2">
    <source>
        <dbReference type="Proteomes" id="UP000827872"/>
    </source>
</evidence>
<organism evidence="1 2">
    <name type="scientific">Sphaerodactylus townsendi</name>
    <dbReference type="NCBI Taxonomy" id="933632"/>
    <lineage>
        <taxon>Eukaryota</taxon>
        <taxon>Metazoa</taxon>
        <taxon>Chordata</taxon>
        <taxon>Craniata</taxon>
        <taxon>Vertebrata</taxon>
        <taxon>Euteleostomi</taxon>
        <taxon>Lepidosauria</taxon>
        <taxon>Squamata</taxon>
        <taxon>Bifurcata</taxon>
        <taxon>Gekkota</taxon>
        <taxon>Sphaerodactylidae</taxon>
        <taxon>Sphaerodactylus</taxon>
    </lineage>
</organism>
<name>A0ACB8FPI6_9SAUR</name>
<dbReference type="EMBL" id="CM037619">
    <property type="protein sequence ID" value="KAH8007195.1"/>
    <property type="molecule type" value="Genomic_DNA"/>
</dbReference>